<name>K5W6U9_PHACS</name>
<dbReference type="PANTHER" id="PTHR12616:SF8">
    <property type="entry name" value="VACUOLAR PROTEIN SORTING-ASSOCIATED PROTEIN 8 HOMOLOG"/>
    <property type="match status" value="1"/>
</dbReference>
<dbReference type="PANTHER" id="PTHR12616">
    <property type="entry name" value="VACUOLAR PROTEIN SORTING VPS41"/>
    <property type="match status" value="1"/>
</dbReference>
<dbReference type="Pfam" id="PF25066">
    <property type="entry name" value="TPR_VPS8_2"/>
    <property type="match status" value="1"/>
</dbReference>
<dbReference type="InterPro" id="IPR045111">
    <property type="entry name" value="Vps41/Vps8"/>
</dbReference>
<dbReference type="Pfam" id="PF23410">
    <property type="entry name" value="Beta-prop_VPS8"/>
    <property type="match status" value="1"/>
</dbReference>
<feature type="compositionally biased region" description="Polar residues" evidence="2">
    <location>
        <begin position="44"/>
        <end position="56"/>
    </location>
</feature>
<dbReference type="RefSeq" id="XP_007397367.1">
    <property type="nucleotide sequence ID" value="XM_007397305.1"/>
</dbReference>
<dbReference type="KEGG" id="pco:PHACADRAFT_96976"/>
<dbReference type="InterPro" id="IPR036322">
    <property type="entry name" value="WD40_repeat_dom_sf"/>
</dbReference>
<evidence type="ECO:0000313" key="6">
    <source>
        <dbReference type="Proteomes" id="UP000008370"/>
    </source>
</evidence>
<feature type="domain" description="Vacuolar protein sorting-associated protein 8 central" evidence="3">
    <location>
        <begin position="640"/>
        <end position="852"/>
    </location>
</feature>
<evidence type="ECO:0000259" key="3">
    <source>
        <dbReference type="Pfam" id="PF12816"/>
    </source>
</evidence>
<keyword evidence="6" id="KW-1185">Reference proteome</keyword>
<feature type="compositionally biased region" description="Polar residues" evidence="2">
    <location>
        <begin position="11"/>
        <end position="27"/>
    </location>
</feature>
<dbReference type="EMBL" id="JH930473">
    <property type="protein sequence ID" value="EKM54684.1"/>
    <property type="molecule type" value="Genomic_DNA"/>
</dbReference>
<dbReference type="GO" id="GO:0030897">
    <property type="term" value="C:HOPS complex"/>
    <property type="evidence" value="ECO:0007669"/>
    <property type="project" value="TreeGrafter"/>
</dbReference>
<protein>
    <submittedName>
        <fullName evidence="5">Uncharacterized protein</fullName>
    </submittedName>
</protein>
<evidence type="ECO:0000256" key="2">
    <source>
        <dbReference type="SAM" id="MobiDB-lite"/>
    </source>
</evidence>
<organism evidence="5 6">
    <name type="scientific">Phanerochaete carnosa (strain HHB-10118-sp)</name>
    <name type="common">White-rot fungus</name>
    <name type="synonym">Peniophora carnosa</name>
    <dbReference type="NCBI Taxonomy" id="650164"/>
    <lineage>
        <taxon>Eukaryota</taxon>
        <taxon>Fungi</taxon>
        <taxon>Dikarya</taxon>
        <taxon>Basidiomycota</taxon>
        <taxon>Agaricomycotina</taxon>
        <taxon>Agaricomycetes</taxon>
        <taxon>Polyporales</taxon>
        <taxon>Phanerochaetaceae</taxon>
        <taxon>Phanerochaete</taxon>
    </lineage>
</organism>
<evidence type="ECO:0000313" key="5">
    <source>
        <dbReference type="EMBL" id="EKM54684.1"/>
    </source>
</evidence>
<dbReference type="HOGENOM" id="CLU_000917_3_1_1"/>
<feature type="domain" description="VPS8-like TPR-like repeats" evidence="4">
    <location>
        <begin position="1180"/>
        <end position="1350"/>
    </location>
</feature>
<dbReference type="GO" id="GO:0005770">
    <property type="term" value="C:late endosome"/>
    <property type="evidence" value="ECO:0007669"/>
    <property type="project" value="TreeGrafter"/>
</dbReference>
<proteinExistence type="inferred from homology"/>
<dbReference type="InParanoid" id="K5W6U9"/>
<gene>
    <name evidence="5" type="ORF">PHACADRAFT_96976</name>
</gene>
<dbReference type="InterPro" id="IPR025941">
    <property type="entry name" value="Vps8_central_dom"/>
</dbReference>
<reference evidence="5 6" key="1">
    <citation type="journal article" date="2012" name="BMC Genomics">
        <title>Comparative genomics of the white-rot fungi, Phanerochaete carnosa and P. chrysosporium, to elucidate the genetic basis of the distinct wood types they colonize.</title>
        <authorList>
            <person name="Suzuki H."/>
            <person name="MacDonald J."/>
            <person name="Syed K."/>
            <person name="Salamov A."/>
            <person name="Hori C."/>
            <person name="Aerts A."/>
            <person name="Henrissat B."/>
            <person name="Wiebenga A."/>
            <person name="vanKuyk P.A."/>
            <person name="Barry K."/>
            <person name="Lindquist E."/>
            <person name="LaButti K."/>
            <person name="Lapidus A."/>
            <person name="Lucas S."/>
            <person name="Coutinho P."/>
            <person name="Gong Y."/>
            <person name="Samejima M."/>
            <person name="Mahadevan R."/>
            <person name="Abou-Zaid M."/>
            <person name="de Vries R.P."/>
            <person name="Igarashi K."/>
            <person name="Yadav J.S."/>
            <person name="Grigoriev I.V."/>
            <person name="Master E.R."/>
        </authorList>
    </citation>
    <scope>NUCLEOTIDE SEQUENCE [LARGE SCALE GENOMIC DNA]</scope>
    <source>
        <strain evidence="5 6">HHB-10118-sp</strain>
    </source>
</reference>
<dbReference type="SUPFAM" id="SSF50978">
    <property type="entry name" value="WD40 repeat-like"/>
    <property type="match status" value="1"/>
</dbReference>
<evidence type="ECO:0000259" key="4">
    <source>
        <dbReference type="Pfam" id="PF25066"/>
    </source>
</evidence>
<dbReference type="GO" id="GO:0006623">
    <property type="term" value="P:protein targeting to vacuole"/>
    <property type="evidence" value="ECO:0007669"/>
    <property type="project" value="InterPro"/>
</dbReference>
<dbReference type="OrthoDB" id="289913at2759"/>
<accession>K5W6U9</accession>
<feature type="region of interest" description="Disordered" evidence="2">
    <location>
        <begin position="1"/>
        <end position="27"/>
    </location>
</feature>
<feature type="region of interest" description="Disordered" evidence="2">
    <location>
        <begin position="44"/>
        <end position="71"/>
    </location>
</feature>
<dbReference type="Proteomes" id="UP000008370">
    <property type="component" value="Unassembled WGS sequence"/>
</dbReference>
<dbReference type="InterPro" id="IPR015943">
    <property type="entry name" value="WD40/YVTN_repeat-like_dom_sf"/>
</dbReference>
<dbReference type="GeneID" id="18920955"/>
<dbReference type="STRING" id="650164.K5W6U9"/>
<dbReference type="Gene3D" id="2.130.10.10">
    <property type="entry name" value="YVTN repeat-like/Quinoprotein amine dehydrogenase"/>
    <property type="match status" value="1"/>
</dbReference>
<dbReference type="FunCoup" id="K5W6U9">
    <property type="interactions" value="8"/>
</dbReference>
<dbReference type="InterPro" id="IPR059070">
    <property type="entry name" value="TPR_VPS8_2"/>
</dbReference>
<dbReference type="Pfam" id="PF12816">
    <property type="entry name" value="TPR_Vps8"/>
    <property type="match status" value="1"/>
</dbReference>
<sequence>MRPFLHPTVSRLRSTTPQASRTSSVTSVGTIDSKLGISTPASHFSALSPTSSQSNLPEAPTHAHDAPSQDEREVFRWSQLRNITELLYQKHGQKIANLIGAPNFGSPTVLAANGLICVGTNSGRILVFDFKQNLKCICGSSEHNIGAVTALTLSYDHTYVASGHASGHIQLFDLNNPKAPARFVAPTSLAEVVTGRQEGHLHGSRIVSIGFVAGRHTAVVSADDSGLAFYHSLGKVLFVEASDTLRILGKYPDEADPLHEPSAPGVPVHHQFRRRRIRKAHTILSMMPLPLGASAHPTDAYNLVALLTPMKLVVVGLKPSPKTWYRRHREADDGASKSKFKGVLAWYPSTPSAGAPQDTQTNGKGRATNSTGTHPILIYGWGNTLNLVQVSESKMVQEVRNPKNSKVSRVEIGRVVFEEGRSWTVGGDALALQWLNPNQVIVLTSAALEVFDINTFKLVEHVPFDAWSLVSPILSHTTNGSVQYSDAVTEVAHSVRVYKGKIFLLGQHEVRVGTLLTWADRILSFVENGDFLSAIELARSYYVGEAPGNRNGLPDDSQELQLVVGEKMRDLMVASARYAFAEERMMDDTHFSADGRGVDRTSLFEGLVTTCSRACIALGEFDLLFEDLYSYYDDNGISRIFLTQLEPFIIDGTVHQVPPRLTQRLVTLHEENGRPDLAERIIWHIDPECLDINQSIQLCQKYHLYDALLYVYMRAMKDYVSPLVELIDLIRQVQRYRRRRAEASPNSKARLNDSDVEDIAINAYKIYPYLGNALAGLAYPSGEPLSEDDAEQAKYDLYTFLFAGRSSMWPDPGGRLILTNEDDTNVEPTYPYARLLLRFDAEAFLHTLDLAFEDHYLNDDEKHNTNRLIIVKILLEILSSPDTPQNDATFINIFIARNMPKYSQFLKVAPSTLHSILIALVQDRDSSTREDRQLAAEYLLSAYTPHEGDRLVRIFERAGFYRILRSWHRREHQWVPLIQAYLWDSDIPPAEKFSSLDEVLSTTAKYNKQEFPPEVTAIINESLPSLLDASIPQTALLLDRHLPALHETVISTLADRPSRDRFLYLRSLLATSAQDSFQELGFTRVEPSPNTLPSLRNEYLRLLCEVEPGYVVSELHHLPPNFIDRKEAARICEEQGLYDAVIWCMNDAGDAKGALHKADQFVEKLSDTLVELLKAGDVSEQSNECISALKNIQRRAVGVCLEQSKGATDQHSELEQNWLELLRSQITCVHRVSLSCSPQVSSAKTIDEGDDPQLRAERALLDELRASVHETFNSLLSVSSTKAVSFPRLFKRLVDARDSRVTKGAQYTEFRAILGGMLESYRSEGDMLVITKHLMSRDFFVLVEELAKARSKGWAPSRGICSTCGERLYDASKSAKAFAVSGESESVPEDSAIIVSRTGVVYHRKCLPRQDTTNSV</sequence>
<dbReference type="GO" id="GO:0034058">
    <property type="term" value="P:endosomal vesicle fusion"/>
    <property type="evidence" value="ECO:0007669"/>
    <property type="project" value="TreeGrafter"/>
</dbReference>
<comment type="similarity">
    <text evidence="1">Belongs to the VPS8 family.</text>
</comment>
<feature type="compositionally biased region" description="Basic and acidic residues" evidence="2">
    <location>
        <begin position="61"/>
        <end position="71"/>
    </location>
</feature>
<evidence type="ECO:0000256" key="1">
    <source>
        <dbReference type="ARBA" id="ARBA00009422"/>
    </source>
</evidence>